<name>A0A438HDG7_VITVI</name>
<organism evidence="1 2">
    <name type="scientific">Vitis vinifera</name>
    <name type="common">Grape</name>
    <dbReference type="NCBI Taxonomy" id="29760"/>
    <lineage>
        <taxon>Eukaryota</taxon>
        <taxon>Viridiplantae</taxon>
        <taxon>Streptophyta</taxon>
        <taxon>Embryophyta</taxon>
        <taxon>Tracheophyta</taxon>
        <taxon>Spermatophyta</taxon>
        <taxon>Magnoliopsida</taxon>
        <taxon>eudicotyledons</taxon>
        <taxon>Gunneridae</taxon>
        <taxon>Pentapetalae</taxon>
        <taxon>rosids</taxon>
        <taxon>Vitales</taxon>
        <taxon>Vitaceae</taxon>
        <taxon>Viteae</taxon>
        <taxon>Vitis</taxon>
    </lineage>
</organism>
<dbReference type="Proteomes" id="UP000288805">
    <property type="component" value="Unassembled WGS sequence"/>
</dbReference>
<comment type="caution">
    <text evidence="1">The sequence shown here is derived from an EMBL/GenBank/DDBJ whole genome shotgun (WGS) entry which is preliminary data.</text>
</comment>
<reference evidence="1 2" key="1">
    <citation type="journal article" date="2018" name="PLoS Genet.">
        <title>Population sequencing reveals clonal diversity and ancestral inbreeding in the grapevine cultivar Chardonnay.</title>
        <authorList>
            <person name="Roach M.J."/>
            <person name="Johnson D.L."/>
            <person name="Bohlmann J."/>
            <person name="van Vuuren H.J."/>
            <person name="Jones S.J."/>
            <person name="Pretorius I.S."/>
            <person name="Schmidt S.A."/>
            <person name="Borneman A.R."/>
        </authorList>
    </citation>
    <scope>NUCLEOTIDE SEQUENCE [LARGE SCALE GENOMIC DNA]</scope>
    <source>
        <strain evidence="2">cv. Chardonnay</strain>
        <tissue evidence="1">Leaf</tissue>
    </source>
</reference>
<dbReference type="EMBL" id="QGNW01000239">
    <property type="protein sequence ID" value="RVW82506.1"/>
    <property type="molecule type" value="Genomic_DNA"/>
</dbReference>
<accession>A0A438HDG7</accession>
<dbReference type="AlphaFoldDB" id="A0A438HDG7"/>
<evidence type="ECO:0000313" key="1">
    <source>
        <dbReference type="EMBL" id="RVW82506.1"/>
    </source>
</evidence>
<proteinExistence type="predicted"/>
<evidence type="ECO:0000313" key="2">
    <source>
        <dbReference type="Proteomes" id="UP000288805"/>
    </source>
</evidence>
<sequence>MGYIDVWEHSGGDRHIDADWSLIIEDLYSPELGNPLGCRGSACVDVMTTLHGNTSSFRSLDLPSWVRVERRLVRFSERSDIDQQVVTVDQFTIAMVSIQEALTSLRHEIGSQQSRQPIV</sequence>
<gene>
    <name evidence="1" type="ORF">CK203_046275</name>
</gene>
<protein>
    <submittedName>
        <fullName evidence="1">Uncharacterized protein</fullName>
    </submittedName>
</protein>